<dbReference type="InterPro" id="IPR013154">
    <property type="entry name" value="ADH-like_N"/>
</dbReference>
<feature type="chain" id="PRO_5042954088" description="Enoyl reductase (ER) domain-containing protein" evidence="10">
    <location>
        <begin position="18"/>
        <end position="622"/>
    </location>
</feature>
<name>A0AAN9U949_9PEZI</name>
<evidence type="ECO:0000256" key="4">
    <source>
        <dbReference type="ARBA" id="ARBA00022723"/>
    </source>
</evidence>
<dbReference type="PANTHER" id="PTHR45348:SF5">
    <property type="entry name" value="OXIDOREDUCTASE, PUTATIVE (AFU_ORTHOLOGUE AFUA_8G01420)-RELATED"/>
    <property type="match status" value="1"/>
</dbReference>
<evidence type="ECO:0000256" key="5">
    <source>
        <dbReference type="ARBA" id="ARBA00022759"/>
    </source>
</evidence>
<dbReference type="Gene3D" id="3.90.180.10">
    <property type="entry name" value="Medium-chain alcohol dehydrogenases, catalytic domain"/>
    <property type="match status" value="1"/>
</dbReference>
<evidence type="ECO:0000256" key="6">
    <source>
        <dbReference type="ARBA" id="ARBA00022801"/>
    </source>
</evidence>
<dbReference type="Proteomes" id="UP001320245">
    <property type="component" value="Unassembled WGS sequence"/>
</dbReference>
<dbReference type="InterPro" id="IPR011032">
    <property type="entry name" value="GroES-like_sf"/>
</dbReference>
<feature type="signal peptide" evidence="10">
    <location>
        <begin position="1"/>
        <end position="17"/>
    </location>
</feature>
<dbReference type="GO" id="GO:0003676">
    <property type="term" value="F:nucleic acid binding"/>
    <property type="evidence" value="ECO:0007669"/>
    <property type="project" value="InterPro"/>
</dbReference>
<dbReference type="InterPro" id="IPR036291">
    <property type="entry name" value="NAD(P)-bd_dom_sf"/>
</dbReference>
<keyword evidence="13" id="KW-1185">Reference proteome</keyword>
<keyword evidence="5" id="KW-0255">Endonuclease</keyword>
<dbReference type="SUPFAM" id="SSF51735">
    <property type="entry name" value="NAD(P)-binding Rossmann-fold domains"/>
    <property type="match status" value="1"/>
</dbReference>
<keyword evidence="6" id="KW-0378">Hydrolase</keyword>
<dbReference type="CDD" id="cd08249">
    <property type="entry name" value="enoyl_reductase_like"/>
    <property type="match status" value="1"/>
</dbReference>
<dbReference type="SUPFAM" id="SSF50129">
    <property type="entry name" value="GroES-like"/>
    <property type="match status" value="1"/>
</dbReference>
<dbReference type="GO" id="GO:0046872">
    <property type="term" value="F:metal ion binding"/>
    <property type="evidence" value="ECO:0007669"/>
    <property type="project" value="UniProtKB-KW"/>
</dbReference>
<keyword evidence="8" id="KW-1015">Disulfide bond</keyword>
<evidence type="ECO:0000313" key="12">
    <source>
        <dbReference type="EMBL" id="KAK7740895.1"/>
    </source>
</evidence>
<dbReference type="InterPro" id="IPR008947">
    <property type="entry name" value="PLipase_C/P1_nuclease_dom_sf"/>
</dbReference>
<reference evidence="12 13" key="1">
    <citation type="journal article" date="2023" name="PLoS ONE">
        <title>Cytospora paraplurivora sp. nov. isolated from orchards with fruit tree decline syndrome in Ontario, Canada.</title>
        <authorList>
            <person name="Ilyukhin E."/>
            <person name="Nguyen H.D.T."/>
            <person name="Castle A.J."/>
            <person name="Ellouze W."/>
        </authorList>
    </citation>
    <scope>NUCLEOTIDE SEQUENCE [LARGE SCALE GENOMIC DNA]</scope>
    <source>
        <strain evidence="12 13">FDS-564</strain>
    </source>
</reference>
<comment type="similarity">
    <text evidence="1">Belongs to the zinc-containing alcohol dehydrogenase family.</text>
</comment>
<sequence length="622" mass="67329">MILFVLITLTSLQGVKAWGSLGHATIAYIAQNYVTDEVASWAQGVLNDTSDSYLANIASWADTYRATTAGSWSSSFHYIDAEDNPPSDCNVDYDRDCGDAGCSVSAIANYTQRVGDGRLSAANTAQALKFLVHLIGDITQPLHDEAYETGGNDVDVTYQGYSDNLHSDWDTYIPETLVGGYSLSDAQSWASNLTSEIDSGDYKSLAASWIDGDDVNEALNTALRWAQDANVYVCTVVMPDGAAALEALDDLYPIYYDSVIPTVELQVAKGGYRLGNWLNLIYKEEVAKRDLDATDGPKRGADQYLPDLLGRPKVKIIESPVPEPNDDQVIIKVVVSGSNPKDWKVPNFIDKVVNQGDDIAGIVHQVGANVTEFKPGDRVFAFHEMLAPAHTTAHIPKSTTFEEAATIPLAALTAACGLVGKLDLPQPWAPAKEPIPLVIYGAASAVGIYVVQLALRANIHPIIAVAGKSQDHVKSFIDPSKGDTVIDYRDGDDAVVEGIKRAAQGQKLLYAYDAVSEKGSYTNLAKALTPGAKLTTVLPVKDEDVPGIHVFKTMVGSVHDYEKDLGFVYLRYFAKGLQDGWFKPQPHEIVPGGLNGIQTGLDNLKHGKANAIKYVFRIEDTN</sequence>
<dbReference type="InterPro" id="IPR003154">
    <property type="entry name" value="S1/P1nuclease"/>
</dbReference>
<keyword evidence="9" id="KW-0325">Glycoprotein</keyword>
<dbReference type="Gene3D" id="3.40.50.720">
    <property type="entry name" value="NAD(P)-binding Rossmann-like Domain"/>
    <property type="match status" value="1"/>
</dbReference>
<evidence type="ECO:0000256" key="9">
    <source>
        <dbReference type="ARBA" id="ARBA00023180"/>
    </source>
</evidence>
<keyword evidence="7" id="KW-0560">Oxidoreductase</keyword>
<keyword evidence="3" id="KW-0540">Nuclease</keyword>
<gene>
    <name evidence="12" type="ORF">SLS53_004958</name>
</gene>
<keyword evidence="4" id="KW-0479">Metal-binding</keyword>
<evidence type="ECO:0000256" key="1">
    <source>
        <dbReference type="ARBA" id="ARBA00008072"/>
    </source>
</evidence>
<evidence type="ECO:0000256" key="10">
    <source>
        <dbReference type="SAM" id="SignalP"/>
    </source>
</evidence>
<organism evidence="12 13">
    <name type="scientific">Cytospora paraplurivora</name>
    <dbReference type="NCBI Taxonomy" id="2898453"/>
    <lineage>
        <taxon>Eukaryota</taxon>
        <taxon>Fungi</taxon>
        <taxon>Dikarya</taxon>
        <taxon>Ascomycota</taxon>
        <taxon>Pezizomycotina</taxon>
        <taxon>Sordariomycetes</taxon>
        <taxon>Sordariomycetidae</taxon>
        <taxon>Diaporthales</taxon>
        <taxon>Cytosporaceae</taxon>
        <taxon>Cytospora</taxon>
    </lineage>
</organism>
<evidence type="ECO:0000256" key="2">
    <source>
        <dbReference type="ARBA" id="ARBA00009547"/>
    </source>
</evidence>
<dbReference type="CDD" id="cd11010">
    <property type="entry name" value="S1-P1_nuclease"/>
    <property type="match status" value="1"/>
</dbReference>
<comment type="caution">
    <text evidence="12">The sequence shown here is derived from an EMBL/GenBank/DDBJ whole genome shotgun (WGS) entry which is preliminary data.</text>
</comment>
<feature type="domain" description="Enoyl reductase (ER)" evidence="11">
    <location>
        <begin position="310"/>
        <end position="612"/>
    </location>
</feature>
<dbReference type="GO" id="GO:0016788">
    <property type="term" value="F:hydrolase activity, acting on ester bonds"/>
    <property type="evidence" value="ECO:0007669"/>
    <property type="project" value="InterPro"/>
</dbReference>
<accession>A0AAN9U949</accession>
<comment type="similarity">
    <text evidence="2">Belongs to the nuclease type I family.</text>
</comment>
<dbReference type="EMBL" id="JAJSPL020000018">
    <property type="protein sequence ID" value="KAK7740895.1"/>
    <property type="molecule type" value="Genomic_DNA"/>
</dbReference>
<dbReference type="AlphaFoldDB" id="A0AAN9U949"/>
<dbReference type="Gene3D" id="1.10.575.10">
    <property type="entry name" value="P1 Nuclease"/>
    <property type="match status" value="1"/>
</dbReference>
<evidence type="ECO:0000313" key="13">
    <source>
        <dbReference type="Proteomes" id="UP001320245"/>
    </source>
</evidence>
<dbReference type="Pfam" id="PF02265">
    <property type="entry name" value="S1-P1_nuclease"/>
    <property type="match status" value="1"/>
</dbReference>
<evidence type="ECO:0000259" key="11">
    <source>
        <dbReference type="SMART" id="SM00829"/>
    </source>
</evidence>
<dbReference type="PANTHER" id="PTHR45348">
    <property type="entry name" value="HYPOTHETICAL OXIDOREDUCTASE (EUROFUNG)"/>
    <property type="match status" value="1"/>
</dbReference>
<evidence type="ECO:0000256" key="8">
    <source>
        <dbReference type="ARBA" id="ARBA00023157"/>
    </source>
</evidence>
<proteinExistence type="inferred from homology"/>
<evidence type="ECO:0000256" key="7">
    <source>
        <dbReference type="ARBA" id="ARBA00023002"/>
    </source>
</evidence>
<dbReference type="SMART" id="SM00829">
    <property type="entry name" value="PKS_ER"/>
    <property type="match status" value="1"/>
</dbReference>
<evidence type="ECO:0000256" key="3">
    <source>
        <dbReference type="ARBA" id="ARBA00022722"/>
    </source>
</evidence>
<dbReference type="GO" id="GO:0016651">
    <property type="term" value="F:oxidoreductase activity, acting on NAD(P)H"/>
    <property type="evidence" value="ECO:0007669"/>
    <property type="project" value="InterPro"/>
</dbReference>
<dbReference type="SUPFAM" id="SSF48537">
    <property type="entry name" value="Phospholipase C/P1 nuclease"/>
    <property type="match status" value="1"/>
</dbReference>
<dbReference type="InterPro" id="IPR020843">
    <property type="entry name" value="ER"/>
</dbReference>
<dbReference type="Pfam" id="PF08240">
    <property type="entry name" value="ADH_N"/>
    <property type="match status" value="1"/>
</dbReference>
<protein>
    <recommendedName>
        <fullName evidence="11">Enoyl reductase (ER) domain-containing protein</fullName>
    </recommendedName>
</protein>
<dbReference type="GO" id="GO:0006308">
    <property type="term" value="P:DNA catabolic process"/>
    <property type="evidence" value="ECO:0007669"/>
    <property type="project" value="InterPro"/>
</dbReference>
<dbReference type="InterPro" id="IPR047122">
    <property type="entry name" value="Trans-enoyl_RdTase-like"/>
</dbReference>
<keyword evidence="10" id="KW-0732">Signal</keyword>
<dbReference type="GO" id="GO:0004519">
    <property type="term" value="F:endonuclease activity"/>
    <property type="evidence" value="ECO:0007669"/>
    <property type="project" value="UniProtKB-KW"/>
</dbReference>